<evidence type="ECO:0000313" key="3">
    <source>
        <dbReference type="EMBL" id="KAK7069067.1"/>
    </source>
</evidence>
<evidence type="ECO:0000256" key="1">
    <source>
        <dbReference type="SAM" id="Phobius"/>
    </source>
</evidence>
<feature type="transmembrane region" description="Helical" evidence="1">
    <location>
        <begin position="106"/>
        <end position="125"/>
    </location>
</feature>
<dbReference type="Pfam" id="PF22954">
    <property type="entry name" value="DUF7027"/>
    <property type="match status" value="1"/>
</dbReference>
<evidence type="ECO:0000313" key="4">
    <source>
        <dbReference type="Proteomes" id="UP001381693"/>
    </source>
</evidence>
<keyword evidence="4" id="KW-1185">Reference proteome</keyword>
<feature type="domain" description="DUF7027" evidence="2">
    <location>
        <begin position="73"/>
        <end position="127"/>
    </location>
</feature>
<feature type="transmembrane region" description="Helical" evidence="1">
    <location>
        <begin position="12"/>
        <end position="32"/>
    </location>
</feature>
<reference evidence="3 4" key="1">
    <citation type="submission" date="2023-11" db="EMBL/GenBank/DDBJ databases">
        <title>Halocaridina rubra genome assembly.</title>
        <authorList>
            <person name="Smith C."/>
        </authorList>
    </citation>
    <scope>NUCLEOTIDE SEQUENCE [LARGE SCALE GENOMIC DNA]</scope>
    <source>
        <strain evidence="3">EP-1</strain>
        <tissue evidence="3">Whole</tissue>
    </source>
</reference>
<accession>A0AAN9A4D0</accession>
<comment type="caution">
    <text evidence="3">The sequence shown here is derived from an EMBL/GenBank/DDBJ whole genome shotgun (WGS) entry which is preliminary data.</text>
</comment>
<proteinExistence type="predicted"/>
<dbReference type="InterPro" id="IPR054291">
    <property type="entry name" value="DUF7027"/>
</dbReference>
<dbReference type="AlphaFoldDB" id="A0AAN9A4D0"/>
<evidence type="ECO:0000259" key="2">
    <source>
        <dbReference type="Pfam" id="PF22954"/>
    </source>
</evidence>
<name>A0AAN9A4D0_HALRR</name>
<keyword evidence="1" id="KW-1133">Transmembrane helix</keyword>
<dbReference type="PANTHER" id="PTHR36694:SF11">
    <property type="entry name" value="LP21121P-RELATED"/>
    <property type="match status" value="1"/>
</dbReference>
<keyword evidence="1" id="KW-0812">Transmembrane</keyword>
<feature type="transmembrane region" description="Helical" evidence="1">
    <location>
        <begin position="75"/>
        <end position="99"/>
    </location>
</feature>
<feature type="transmembrane region" description="Helical" evidence="1">
    <location>
        <begin position="137"/>
        <end position="156"/>
    </location>
</feature>
<gene>
    <name evidence="3" type="ORF">SK128_028339</name>
</gene>
<protein>
    <recommendedName>
        <fullName evidence="2">DUF7027 domain-containing protein</fullName>
    </recommendedName>
</protein>
<dbReference type="Proteomes" id="UP001381693">
    <property type="component" value="Unassembled WGS sequence"/>
</dbReference>
<dbReference type="EMBL" id="JAXCGZ010017037">
    <property type="protein sequence ID" value="KAK7069067.1"/>
    <property type="molecule type" value="Genomic_DNA"/>
</dbReference>
<keyword evidence="1" id="KW-0472">Membrane</keyword>
<organism evidence="3 4">
    <name type="scientific">Halocaridina rubra</name>
    <name type="common">Hawaiian red shrimp</name>
    <dbReference type="NCBI Taxonomy" id="373956"/>
    <lineage>
        <taxon>Eukaryota</taxon>
        <taxon>Metazoa</taxon>
        <taxon>Ecdysozoa</taxon>
        <taxon>Arthropoda</taxon>
        <taxon>Crustacea</taxon>
        <taxon>Multicrustacea</taxon>
        <taxon>Malacostraca</taxon>
        <taxon>Eumalacostraca</taxon>
        <taxon>Eucarida</taxon>
        <taxon>Decapoda</taxon>
        <taxon>Pleocyemata</taxon>
        <taxon>Caridea</taxon>
        <taxon>Atyoidea</taxon>
        <taxon>Atyidae</taxon>
        <taxon>Halocaridina</taxon>
    </lineage>
</organism>
<dbReference type="PANTHER" id="PTHR36694">
    <property type="entry name" value="PASIFLORA 1, ISOFORM A-RELATED"/>
    <property type="match status" value="1"/>
</dbReference>
<sequence length="221" mass="24135">MQKCCRCVSLQKGVVAIGVLSLICSSLLMVGYGSAAGTLEEHVNACRDGEAKDIMGILPSCEELADTSTLLVARIFVYVQVSVWILFFIFSILLIVGAVKGRSGLLIPWLVLSVVVITVIIWAGVRASLTRRTYDLLACVIASLVCSYCCFVVRAYSRFIKRQALMPIIVPTYPHTRLCCENPYAHAGEIRELPPAYSFKTPTSNYPAKKISLPTGLGVKI</sequence>